<dbReference type="PANTHER" id="PTHR22550:SF18">
    <property type="entry name" value="VWFA DOMAIN-CONTAINING PROTEIN"/>
    <property type="match status" value="1"/>
</dbReference>
<dbReference type="PANTHER" id="PTHR22550">
    <property type="entry name" value="SPORE GERMINATION PROTEIN"/>
    <property type="match status" value="1"/>
</dbReference>
<evidence type="ECO:0000313" key="4">
    <source>
        <dbReference type="Proteomes" id="UP000190460"/>
    </source>
</evidence>
<keyword evidence="1" id="KW-0472">Membrane</keyword>
<dbReference type="InterPro" id="IPR033881">
    <property type="entry name" value="vWA_BatA_type"/>
</dbReference>
<dbReference type="Proteomes" id="UP000190460">
    <property type="component" value="Unassembled WGS sequence"/>
</dbReference>
<dbReference type="SUPFAM" id="SSF53300">
    <property type="entry name" value="vWA-like"/>
    <property type="match status" value="1"/>
</dbReference>
<dbReference type="EMBL" id="FUYB01000004">
    <property type="protein sequence ID" value="SKA74106.1"/>
    <property type="molecule type" value="Genomic_DNA"/>
</dbReference>
<accession>A0A1T4W9Z6</accession>
<gene>
    <name evidence="3" type="ORF">SAMN02745130_01340</name>
</gene>
<dbReference type="Gene3D" id="3.40.50.410">
    <property type="entry name" value="von Willebrand factor, type A domain"/>
    <property type="match status" value="1"/>
</dbReference>
<proteinExistence type="predicted"/>
<dbReference type="InterPro" id="IPR002035">
    <property type="entry name" value="VWF_A"/>
</dbReference>
<keyword evidence="1" id="KW-1133">Transmembrane helix</keyword>
<reference evidence="3 4" key="1">
    <citation type="submission" date="2017-02" db="EMBL/GenBank/DDBJ databases">
        <authorList>
            <person name="Peterson S.W."/>
        </authorList>
    </citation>
    <scope>NUCLEOTIDE SEQUENCE [LARGE SCALE GENOMIC DNA]</scope>
    <source>
        <strain evidence="3 4">ATCC 49788</strain>
    </source>
</reference>
<evidence type="ECO:0000313" key="3">
    <source>
        <dbReference type="EMBL" id="SKA74106.1"/>
    </source>
</evidence>
<sequence length="328" mass="36229">MYEFAWWWLFGLLPLPLLIRQLWRPAKQRVGLALKVPFLQDFLQGEAASEKAWTSWLALVFAALAWLALVTAAARPIWVGESVALPVSGRDLMLAVDLSGSMQEQDFYLNNQVVDRLVATKVVAGDFIQKRVGDRIGLIVFGDQAYLQAPLTFDRVTVHTLLNETVIGLAGERTAIGDAIGLAIKRLQDSQEKNRVLVLMTDGANTAGSVSPAAAADMAASAGLKIYTVGIGSEGPQARSLFGIQLINPAAEIDEESLKAIASKTGGQYFRARDTEEFQRIYAELDRLEPVEHEAEEWRPQQELFRWPLGLAFMLGWLAFVVRMEAEA</sequence>
<dbReference type="InterPro" id="IPR050768">
    <property type="entry name" value="UPF0353/GerABKA_families"/>
</dbReference>
<organism evidence="3 4">
    <name type="scientific">Thiothrix eikelboomii</name>
    <dbReference type="NCBI Taxonomy" id="92487"/>
    <lineage>
        <taxon>Bacteria</taxon>
        <taxon>Pseudomonadati</taxon>
        <taxon>Pseudomonadota</taxon>
        <taxon>Gammaproteobacteria</taxon>
        <taxon>Thiotrichales</taxon>
        <taxon>Thiotrichaceae</taxon>
        <taxon>Thiothrix</taxon>
    </lineage>
</organism>
<keyword evidence="1" id="KW-0812">Transmembrane</keyword>
<protein>
    <submittedName>
        <fullName evidence="3">Ca-activated chloride channel family protein</fullName>
    </submittedName>
</protein>
<dbReference type="SMART" id="SM00327">
    <property type="entry name" value="VWA"/>
    <property type="match status" value="1"/>
</dbReference>
<evidence type="ECO:0000259" key="2">
    <source>
        <dbReference type="PROSITE" id="PS50234"/>
    </source>
</evidence>
<dbReference type="InterPro" id="IPR036465">
    <property type="entry name" value="vWFA_dom_sf"/>
</dbReference>
<dbReference type="OrthoDB" id="6206554at2"/>
<dbReference type="CDD" id="cd01467">
    <property type="entry name" value="vWA_BatA_type"/>
    <property type="match status" value="1"/>
</dbReference>
<feature type="transmembrane region" description="Helical" evidence="1">
    <location>
        <begin position="6"/>
        <end position="23"/>
    </location>
</feature>
<dbReference type="PROSITE" id="PS50234">
    <property type="entry name" value="VWFA"/>
    <property type="match status" value="1"/>
</dbReference>
<evidence type="ECO:0000256" key="1">
    <source>
        <dbReference type="SAM" id="Phobius"/>
    </source>
</evidence>
<name>A0A1T4W9Z6_9GAMM</name>
<feature type="domain" description="VWFA" evidence="2">
    <location>
        <begin position="91"/>
        <end position="285"/>
    </location>
</feature>
<keyword evidence="4" id="KW-1185">Reference proteome</keyword>
<dbReference type="STRING" id="92487.SAMN02745130_01340"/>
<dbReference type="AlphaFoldDB" id="A0A1T4W9Z6"/>
<dbReference type="Pfam" id="PF00092">
    <property type="entry name" value="VWA"/>
    <property type="match status" value="1"/>
</dbReference>
<feature type="transmembrane region" description="Helical" evidence="1">
    <location>
        <begin position="56"/>
        <end position="78"/>
    </location>
</feature>
<dbReference type="RefSeq" id="WP_078921809.1">
    <property type="nucleotide sequence ID" value="NZ_FUYB01000004.1"/>
</dbReference>